<feature type="region of interest" description="Disordered" evidence="1">
    <location>
        <begin position="153"/>
        <end position="172"/>
    </location>
</feature>
<dbReference type="PANTHER" id="PTHR33974:SF25">
    <property type="entry name" value="SMALL PHOSPHATASE-LIKE PROTEIN 2, PUTATIVE-RELATED"/>
    <property type="match status" value="1"/>
</dbReference>
<reference evidence="2" key="1">
    <citation type="submission" date="2023-07" db="EMBL/GenBank/DDBJ databases">
        <title>draft genome sequence of fig (Ficus carica).</title>
        <authorList>
            <person name="Takahashi T."/>
            <person name="Nishimura K."/>
        </authorList>
    </citation>
    <scope>NUCLEOTIDE SEQUENCE</scope>
</reference>
<comment type="caution">
    <text evidence="2">The sequence shown here is derived from an EMBL/GenBank/DDBJ whole genome shotgun (WGS) entry which is preliminary data.</text>
</comment>
<accession>A0AA88AGI1</accession>
<sequence length="200" mass="22321">MENSTNISMRKLGPNNSSKTISTRTDFQTPEESSWTTYFEDFLLQNHNEYSTSSLMISSGFESSLISDAGSSANAKRFTDNEEIEKLSINRSCKRLSFKKRKTKEVNLLDDALEDTASSPVNSPKVFSLSQQGVKPKENNDVMKNMFEDKLLGSTSGQIDERSREEQSGYNINGKGGDCTELKKRGLCLVPLSMLVNYLG</sequence>
<protein>
    <submittedName>
        <fullName evidence="2">Uncharacterized protein</fullName>
    </submittedName>
</protein>
<evidence type="ECO:0000313" key="2">
    <source>
        <dbReference type="EMBL" id="GMN51510.1"/>
    </source>
</evidence>
<dbReference type="GO" id="GO:0010089">
    <property type="term" value="P:xylem development"/>
    <property type="evidence" value="ECO:0007669"/>
    <property type="project" value="InterPro"/>
</dbReference>
<evidence type="ECO:0000313" key="3">
    <source>
        <dbReference type="Proteomes" id="UP001187192"/>
    </source>
</evidence>
<dbReference type="Proteomes" id="UP001187192">
    <property type="component" value="Unassembled WGS sequence"/>
</dbReference>
<evidence type="ECO:0000256" key="1">
    <source>
        <dbReference type="SAM" id="MobiDB-lite"/>
    </source>
</evidence>
<organism evidence="2 3">
    <name type="scientific">Ficus carica</name>
    <name type="common">Common fig</name>
    <dbReference type="NCBI Taxonomy" id="3494"/>
    <lineage>
        <taxon>Eukaryota</taxon>
        <taxon>Viridiplantae</taxon>
        <taxon>Streptophyta</taxon>
        <taxon>Embryophyta</taxon>
        <taxon>Tracheophyta</taxon>
        <taxon>Spermatophyta</taxon>
        <taxon>Magnoliopsida</taxon>
        <taxon>eudicotyledons</taxon>
        <taxon>Gunneridae</taxon>
        <taxon>Pentapetalae</taxon>
        <taxon>rosids</taxon>
        <taxon>fabids</taxon>
        <taxon>Rosales</taxon>
        <taxon>Moraceae</taxon>
        <taxon>Ficeae</taxon>
        <taxon>Ficus</taxon>
    </lineage>
</organism>
<name>A0AA88AGI1_FICCA</name>
<gene>
    <name evidence="2" type="ORF">TIFTF001_020663</name>
</gene>
<dbReference type="PANTHER" id="PTHR33974">
    <property type="entry name" value="VASCULAR-RELATED UNKNOWN PROTEIN 1-RELATED"/>
    <property type="match status" value="1"/>
</dbReference>
<keyword evidence="3" id="KW-1185">Reference proteome</keyword>
<dbReference type="InterPro" id="IPR039280">
    <property type="entry name" value="VUP"/>
</dbReference>
<proteinExistence type="predicted"/>
<dbReference type="AlphaFoldDB" id="A0AA88AGI1"/>
<feature type="region of interest" description="Disordered" evidence="1">
    <location>
        <begin position="1"/>
        <end position="28"/>
    </location>
</feature>
<dbReference type="EMBL" id="BTGU01000038">
    <property type="protein sequence ID" value="GMN51510.1"/>
    <property type="molecule type" value="Genomic_DNA"/>
</dbReference>